<sequence length="122" mass="14221">MCHNNNLRKVGGSMGESFWQCWVRLSGHVVIFQTGITVSCQASTHFDGRYRELFNINNYYFIFRQFIEQFSKVVRLITRTITCRKYLDVINQINDTALARITATHIPKNTLFSCVNEAEIIH</sequence>
<reference evidence="1" key="1">
    <citation type="submission" date="2020-05" db="EMBL/GenBank/DDBJ databases">
        <authorList>
            <person name="Rincon C."/>
            <person name="Sanders R I."/>
            <person name="Robbins C."/>
            <person name="Chaturvedi A."/>
        </authorList>
    </citation>
    <scope>NUCLEOTIDE SEQUENCE</scope>
    <source>
        <strain evidence="1">CHB12</strain>
    </source>
</reference>
<evidence type="ECO:0000313" key="1">
    <source>
        <dbReference type="EMBL" id="CAB5357393.1"/>
    </source>
</evidence>
<dbReference type="EMBL" id="CAGKOT010000011">
    <property type="protein sequence ID" value="CAB5357393.1"/>
    <property type="molecule type" value="Genomic_DNA"/>
</dbReference>
<dbReference type="AlphaFoldDB" id="A0A916E409"/>
<dbReference type="OrthoDB" id="2336664at2759"/>
<dbReference type="Proteomes" id="UP000684084">
    <property type="component" value="Unassembled WGS sequence"/>
</dbReference>
<dbReference type="VEuPathDB" id="FungiDB:RhiirFUN_023450"/>
<gene>
    <name evidence="1" type="ORF">CHRIB12_LOCUS6810</name>
</gene>
<organism evidence="1 2">
    <name type="scientific">Rhizophagus irregularis</name>
    <dbReference type="NCBI Taxonomy" id="588596"/>
    <lineage>
        <taxon>Eukaryota</taxon>
        <taxon>Fungi</taxon>
        <taxon>Fungi incertae sedis</taxon>
        <taxon>Mucoromycota</taxon>
        <taxon>Glomeromycotina</taxon>
        <taxon>Glomeromycetes</taxon>
        <taxon>Glomerales</taxon>
        <taxon>Glomeraceae</taxon>
        <taxon>Rhizophagus</taxon>
    </lineage>
</organism>
<protein>
    <submittedName>
        <fullName evidence="1">Uncharacterized protein</fullName>
    </submittedName>
</protein>
<proteinExistence type="predicted"/>
<accession>A0A916E409</accession>
<comment type="caution">
    <text evidence="1">The sequence shown here is derived from an EMBL/GenBank/DDBJ whole genome shotgun (WGS) entry which is preliminary data.</text>
</comment>
<evidence type="ECO:0000313" key="2">
    <source>
        <dbReference type="Proteomes" id="UP000684084"/>
    </source>
</evidence>
<name>A0A916E409_9GLOM</name>